<reference evidence="1" key="2">
    <citation type="submission" date="2020-11" db="EMBL/GenBank/DDBJ databases">
        <authorList>
            <person name="McCartney M.A."/>
            <person name="Auch B."/>
            <person name="Kono T."/>
            <person name="Mallez S."/>
            <person name="Becker A."/>
            <person name="Gohl D.M."/>
            <person name="Silverstein K.A.T."/>
            <person name="Koren S."/>
            <person name="Bechman K.B."/>
            <person name="Herman A."/>
            <person name="Abrahante J.E."/>
            <person name="Garbe J."/>
        </authorList>
    </citation>
    <scope>NUCLEOTIDE SEQUENCE</scope>
    <source>
        <strain evidence="1">Duluth1</strain>
        <tissue evidence="1">Whole animal</tissue>
    </source>
</reference>
<protein>
    <recommendedName>
        <fullName evidence="3">Transposase</fullName>
    </recommendedName>
</protein>
<comment type="caution">
    <text evidence="1">The sequence shown here is derived from an EMBL/GenBank/DDBJ whole genome shotgun (WGS) entry which is preliminary data.</text>
</comment>
<name>A0A9D4S2C0_DREPO</name>
<proteinExistence type="predicted"/>
<sequence>MVWAALKRSIYSQGCTTVDKLIAAILSYWEELTVEACNKYIDHIYKVAPVCILMKGAATGHT</sequence>
<dbReference type="InterPro" id="IPR036397">
    <property type="entry name" value="RNaseH_sf"/>
</dbReference>
<reference evidence="1" key="1">
    <citation type="journal article" date="2019" name="bioRxiv">
        <title>The Genome of the Zebra Mussel, Dreissena polymorpha: A Resource for Invasive Species Research.</title>
        <authorList>
            <person name="McCartney M.A."/>
            <person name="Auch B."/>
            <person name="Kono T."/>
            <person name="Mallez S."/>
            <person name="Zhang Y."/>
            <person name="Obille A."/>
            <person name="Becker A."/>
            <person name="Abrahante J.E."/>
            <person name="Garbe J."/>
            <person name="Badalamenti J.P."/>
            <person name="Herman A."/>
            <person name="Mangelson H."/>
            <person name="Liachko I."/>
            <person name="Sullivan S."/>
            <person name="Sone E.D."/>
            <person name="Koren S."/>
            <person name="Silverstein K.A.T."/>
            <person name="Beckman K.B."/>
            <person name="Gohl D.M."/>
        </authorList>
    </citation>
    <scope>NUCLEOTIDE SEQUENCE</scope>
    <source>
        <strain evidence="1">Duluth1</strain>
        <tissue evidence="1">Whole animal</tissue>
    </source>
</reference>
<keyword evidence="2" id="KW-1185">Reference proteome</keyword>
<gene>
    <name evidence="1" type="ORF">DPMN_014031</name>
</gene>
<dbReference type="EMBL" id="JAIWYP010000001">
    <property type="protein sequence ID" value="KAH3889964.1"/>
    <property type="molecule type" value="Genomic_DNA"/>
</dbReference>
<dbReference type="GO" id="GO:0003676">
    <property type="term" value="F:nucleic acid binding"/>
    <property type="evidence" value="ECO:0007669"/>
    <property type="project" value="InterPro"/>
</dbReference>
<evidence type="ECO:0000313" key="2">
    <source>
        <dbReference type="Proteomes" id="UP000828390"/>
    </source>
</evidence>
<evidence type="ECO:0000313" key="1">
    <source>
        <dbReference type="EMBL" id="KAH3889964.1"/>
    </source>
</evidence>
<accession>A0A9D4S2C0</accession>
<dbReference type="Proteomes" id="UP000828390">
    <property type="component" value="Unassembled WGS sequence"/>
</dbReference>
<dbReference type="AlphaFoldDB" id="A0A9D4S2C0"/>
<organism evidence="1 2">
    <name type="scientific">Dreissena polymorpha</name>
    <name type="common">Zebra mussel</name>
    <name type="synonym">Mytilus polymorpha</name>
    <dbReference type="NCBI Taxonomy" id="45954"/>
    <lineage>
        <taxon>Eukaryota</taxon>
        <taxon>Metazoa</taxon>
        <taxon>Spiralia</taxon>
        <taxon>Lophotrochozoa</taxon>
        <taxon>Mollusca</taxon>
        <taxon>Bivalvia</taxon>
        <taxon>Autobranchia</taxon>
        <taxon>Heteroconchia</taxon>
        <taxon>Euheterodonta</taxon>
        <taxon>Imparidentia</taxon>
        <taxon>Neoheterodontei</taxon>
        <taxon>Myida</taxon>
        <taxon>Dreissenoidea</taxon>
        <taxon>Dreissenidae</taxon>
        <taxon>Dreissena</taxon>
    </lineage>
</organism>
<evidence type="ECO:0008006" key="3">
    <source>
        <dbReference type="Google" id="ProtNLM"/>
    </source>
</evidence>
<dbReference type="Gene3D" id="3.30.420.10">
    <property type="entry name" value="Ribonuclease H-like superfamily/Ribonuclease H"/>
    <property type="match status" value="1"/>
</dbReference>